<dbReference type="AlphaFoldDB" id="A0AAD5QKX0"/>
<dbReference type="PANTHER" id="PTHR39075">
    <property type="entry name" value="FI19908P1"/>
    <property type="match status" value="1"/>
</dbReference>
<dbReference type="GO" id="GO:0005615">
    <property type="term" value="C:extracellular space"/>
    <property type="evidence" value="ECO:0007669"/>
    <property type="project" value="TreeGrafter"/>
</dbReference>
<reference evidence="2" key="1">
    <citation type="submission" date="2021-06" db="EMBL/GenBank/DDBJ databases">
        <title>Parelaphostrongylus tenuis whole genome reference sequence.</title>
        <authorList>
            <person name="Garwood T.J."/>
            <person name="Larsen P.A."/>
            <person name="Fountain-Jones N.M."/>
            <person name="Garbe J.R."/>
            <person name="Macchietto M.G."/>
            <person name="Kania S.A."/>
            <person name="Gerhold R.W."/>
            <person name="Richards J.E."/>
            <person name="Wolf T.M."/>
        </authorList>
    </citation>
    <scope>NUCLEOTIDE SEQUENCE</scope>
    <source>
        <strain evidence="2">MNPRO001-30</strain>
        <tissue evidence="2">Meninges</tissue>
    </source>
</reference>
<name>A0AAD5QKX0_PARTN</name>
<dbReference type="EMBL" id="JAHQIW010002560">
    <property type="protein sequence ID" value="KAJ1355723.1"/>
    <property type="molecule type" value="Genomic_DNA"/>
</dbReference>
<evidence type="ECO:0000313" key="3">
    <source>
        <dbReference type="Proteomes" id="UP001196413"/>
    </source>
</evidence>
<organism evidence="2 3">
    <name type="scientific">Parelaphostrongylus tenuis</name>
    <name type="common">Meningeal worm</name>
    <dbReference type="NCBI Taxonomy" id="148309"/>
    <lineage>
        <taxon>Eukaryota</taxon>
        <taxon>Metazoa</taxon>
        <taxon>Ecdysozoa</taxon>
        <taxon>Nematoda</taxon>
        <taxon>Chromadorea</taxon>
        <taxon>Rhabditida</taxon>
        <taxon>Rhabditina</taxon>
        <taxon>Rhabditomorpha</taxon>
        <taxon>Strongyloidea</taxon>
        <taxon>Metastrongylidae</taxon>
        <taxon>Parelaphostrongylus</taxon>
    </lineage>
</organism>
<keyword evidence="1" id="KW-0472">Membrane</keyword>
<dbReference type="Proteomes" id="UP001196413">
    <property type="component" value="Unassembled WGS sequence"/>
</dbReference>
<feature type="transmembrane region" description="Helical" evidence="1">
    <location>
        <begin position="26"/>
        <end position="45"/>
    </location>
</feature>
<evidence type="ECO:0000313" key="2">
    <source>
        <dbReference type="EMBL" id="KAJ1355723.1"/>
    </source>
</evidence>
<comment type="caution">
    <text evidence="2">The sequence shown here is derived from an EMBL/GenBank/DDBJ whole genome shotgun (WGS) entry which is preliminary data.</text>
</comment>
<evidence type="ECO:0000256" key="1">
    <source>
        <dbReference type="SAM" id="Phobius"/>
    </source>
</evidence>
<protein>
    <submittedName>
        <fullName evidence="2">Uncharacterized protein</fullName>
    </submittedName>
</protein>
<sequence length="82" mass="8817">MPTDDSSPLASLPSFQSTENRASYPLLYVSQAGMISILLAHGIVIEMSNDRCVRVVCHGKFALYLLQAIVSPSSVTRGSCSQ</sequence>
<proteinExistence type="predicted"/>
<keyword evidence="3" id="KW-1185">Reference proteome</keyword>
<keyword evidence="1" id="KW-0812">Transmembrane</keyword>
<dbReference type="PANTHER" id="PTHR39075:SF1">
    <property type="entry name" value="FI19908P1"/>
    <property type="match status" value="1"/>
</dbReference>
<keyword evidence="1" id="KW-1133">Transmembrane helix</keyword>
<accession>A0AAD5QKX0</accession>
<gene>
    <name evidence="2" type="ORF">KIN20_013232</name>
</gene>